<sequence>MSFADELFFNGLVMPLKLPPRLQYDTDSNSFSHKSPVSSPRTVCKIPFTRKNSWNDDFDPFMVALQKVREEKRGRNSHHRRSRSYSPFRALSKCSSSDCTNNENSPIEPMQVKAQGFSGPLDFKGSAYARWVRDQTREGLSPKSPKRFLFGQRVRPLRNDQDGPGQPKEKYVRKKSGDVEKQLSFKFKENGHSNGKRKMAVVEYKPSVALCLGYGVESPK</sequence>
<gene>
    <name evidence="2" type="ORF">DH2020_046443</name>
</gene>
<evidence type="ECO:0000313" key="3">
    <source>
        <dbReference type="Proteomes" id="UP001318860"/>
    </source>
</evidence>
<dbReference type="InterPro" id="IPR012442">
    <property type="entry name" value="DUF1645_plant"/>
</dbReference>
<comment type="caution">
    <text evidence="2">The sequence shown here is derived from an EMBL/GenBank/DDBJ whole genome shotgun (WGS) entry which is preliminary data.</text>
</comment>
<protein>
    <submittedName>
        <fullName evidence="2">Uncharacterized protein</fullName>
    </submittedName>
</protein>
<keyword evidence="3" id="KW-1185">Reference proteome</keyword>
<evidence type="ECO:0000256" key="1">
    <source>
        <dbReference type="SAM" id="MobiDB-lite"/>
    </source>
</evidence>
<feature type="region of interest" description="Disordered" evidence="1">
    <location>
        <begin position="136"/>
        <end position="177"/>
    </location>
</feature>
<proteinExistence type="predicted"/>
<dbReference type="Proteomes" id="UP001318860">
    <property type="component" value="Unassembled WGS sequence"/>
</dbReference>
<organism evidence="2 3">
    <name type="scientific">Rehmannia glutinosa</name>
    <name type="common">Chinese foxglove</name>
    <dbReference type="NCBI Taxonomy" id="99300"/>
    <lineage>
        <taxon>Eukaryota</taxon>
        <taxon>Viridiplantae</taxon>
        <taxon>Streptophyta</taxon>
        <taxon>Embryophyta</taxon>
        <taxon>Tracheophyta</taxon>
        <taxon>Spermatophyta</taxon>
        <taxon>Magnoliopsida</taxon>
        <taxon>eudicotyledons</taxon>
        <taxon>Gunneridae</taxon>
        <taxon>Pentapetalae</taxon>
        <taxon>asterids</taxon>
        <taxon>lamiids</taxon>
        <taxon>Lamiales</taxon>
        <taxon>Orobanchaceae</taxon>
        <taxon>Rehmannieae</taxon>
        <taxon>Rehmannia</taxon>
    </lineage>
</organism>
<name>A0ABR0UBA3_REHGL</name>
<dbReference type="Pfam" id="PF07816">
    <property type="entry name" value="DUF1645"/>
    <property type="match status" value="1"/>
</dbReference>
<accession>A0ABR0UBA3</accession>
<feature type="compositionally biased region" description="Basic and acidic residues" evidence="1">
    <location>
        <begin position="157"/>
        <end position="177"/>
    </location>
</feature>
<reference evidence="2 3" key="1">
    <citation type="journal article" date="2021" name="Comput. Struct. Biotechnol. J.">
        <title>De novo genome assembly of the potent medicinal plant Rehmannia glutinosa using nanopore technology.</title>
        <authorList>
            <person name="Ma L."/>
            <person name="Dong C."/>
            <person name="Song C."/>
            <person name="Wang X."/>
            <person name="Zheng X."/>
            <person name="Niu Y."/>
            <person name="Chen S."/>
            <person name="Feng W."/>
        </authorList>
    </citation>
    <scope>NUCLEOTIDE SEQUENCE [LARGE SCALE GENOMIC DNA]</scope>
    <source>
        <strain evidence="2">DH-2019</strain>
    </source>
</reference>
<evidence type="ECO:0000313" key="2">
    <source>
        <dbReference type="EMBL" id="KAK6119818.1"/>
    </source>
</evidence>
<dbReference type="EMBL" id="JABTTQ020003127">
    <property type="protein sequence ID" value="KAK6119818.1"/>
    <property type="molecule type" value="Genomic_DNA"/>
</dbReference>